<name>A0AAV7R4I5_PLEWA</name>
<dbReference type="SUPFAM" id="SSF56219">
    <property type="entry name" value="DNase I-like"/>
    <property type="match status" value="1"/>
</dbReference>
<gene>
    <name evidence="1" type="ORF">NDU88_000556</name>
</gene>
<reference evidence="1" key="1">
    <citation type="journal article" date="2022" name="bioRxiv">
        <title>Sequencing and chromosome-scale assembly of the giantPleurodeles waltlgenome.</title>
        <authorList>
            <person name="Brown T."/>
            <person name="Elewa A."/>
            <person name="Iarovenko S."/>
            <person name="Subramanian E."/>
            <person name="Araus A.J."/>
            <person name="Petzold A."/>
            <person name="Susuki M."/>
            <person name="Suzuki K.-i.T."/>
            <person name="Hayashi T."/>
            <person name="Toyoda A."/>
            <person name="Oliveira C."/>
            <person name="Osipova E."/>
            <person name="Leigh N.D."/>
            <person name="Simon A."/>
            <person name="Yun M.H."/>
        </authorList>
    </citation>
    <scope>NUCLEOTIDE SEQUENCE</scope>
    <source>
        <strain evidence="1">20211129_DDA</strain>
        <tissue evidence="1">Liver</tissue>
    </source>
</reference>
<proteinExistence type="predicted"/>
<protein>
    <recommendedName>
        <fullName evidence="3">Endonuclease/exonuclease/phosphatase domain-containing protein</fullName>
    </recommendedName>
</protein>
<evidence type="ECO:0000313" key="1">
    <source>
        <dbReference type="EMBL" id="KAJ1147696.1"/>
    </source>
</evidence>
<organism evidence="1 2">
    <name type="scientific">Pleurodeles waltl</name>
    <name type="common">Iberian ribbed newt</name>
    <dbReference type="NCBI Taxonomy" id="8319"/>
    <lineage>
        <taxon>Eukaryota</taxon>
        <taxon>Metazoa</taxon>
        <taxon>Chordata</taxon>
        <taxon>Craniata</taxon>
        <taxon>Vertebrata</taxon>
        <taxon>Euteleostomi</taxon>
        <taxon>Amphibia</taxon>
        <taxon>Batrachia</taxon>
        <taxon>Caudata</taxon>
        <taxon>Salamandroidea</taxon>
        <taxon>Salamandridae</taxon>
        <taxon>Pleurodelinae</taxon>
        <taxon>Pleurodeles</taxon>
    </lineage>
</organism>
<dbReference type="AlphaFoldDB" id="A0AAV7R4I5"/>
<comment type="caution">
    <text evidence="1">The sequence shown here is derived from an EMBL/GenBank/DDBJ whole genome shotgun (WGS) entry which is preliminary data.</text>
</comment>
<dbReference type="Proteomes" id="UP001066276">
    <property type="component" value="Chromosome 5"/>
</dbReference>
<evidence type="ECO:0000313" key="2">
    <source>
        <dbReference type="Proteomes" id="UP001066276"/>
    </source>
</evidence>
<keyword evidence="2" id="KW-1185">Reference proteome</keyword>
<sequence length="160" mass="17978">MACIYGPNERQEGFLLEAISQMLTTKDTDVLRRSDFNVVPDALMDRSVQRYGQTGAYSVGFRHWLQEVGLTDVWRTCNPTQREYTFFSASHQTYSRLDHFLVTPSPLHAITQTTIGVAALSDHAPTTLQFTVPARDGALGCGDSTPSFLVMQRCTRRQET</sequence>
<dbReference type="InterPro" id="IPR036691">
    <property type="entry name" value="Endo/exonu/phosph_ase_sf"/>
</dbReference>
<dbReference type="Gene3D" id="3.60.10.10">
    <property type="entry name" value="Endonuclease/exonuclease/phosphatase"/>
    <property type="match status" value="1"/>
</dbReference>
<dbReference type="EMBL" id="JANPWB010000009">
    <property type="protein sequence ID" value="KAJ1147696.1"/>
    <property type="molecule type" value="Genomic_DNA"/>
</dbReference>
<evidence type="ECO:0008006" key="3">
    <source>
        <dbReference type="Google" id="ProtNLM"/>
    </source>
</evidence>
<accession>A0AAV7R4I5</accession>